<feature type="domain" description="GapR-like DNA-binding" evidence="3">
    <location>
        <begin position="71"/>
        <end position="142"/>
    </location>
</feature>
<name>A0A2V3V387_9SPHN</name>
<proteinExistence type="inferred from homology"/>
<comment type="caution">
    <text evidence="4">The sequence shown here is derived from an EMBL/GenBank/DDBJ whole genome shotgun (WGS) entry which is preliminary data.</text>
</comment>
<keyword evidence="5" id="KW-1185">Reference proteome</keyword>
<evidence type="ECO:0000313" key="4">
    <source>
        <dbReference type="EMBL" id="PXW75960.1"/>
    </source>
</evidence>
<comment type="similarity">
    <text evidence="1">Belongs to the UPF0335 family.</text>
</comment>
<dbReference type="HAMAP" id="MF_00797">
    <property type="entry name" value="UPF0335"/>
    <property type="match status" value="1"/>
</dbReference>
<evidence type="ECO:0000259" key="3">
    <source>
        <dbReference type="Pfam" id="PF10073"/>
    </source>
</evidence>
<dbReference type="NCBIfam" id="NF010247">
    <property type="entry name" value="PRK13694.1"/>
    <property type="match status" value="1"/>
</dbReference>
<protein>
    <recommendedName>
        <fullName evidence="1">UPF0335 protein C7451_106124</fullName>
    </recommendedName>
</protein>
<keyword evidence="2" id="KW-0175">Coiled coil</keyword>
<sequence length="158" mass="17709">MTGGSLNLRLYRRARRDGETLERACEISGLTLGEARLTDAEDARNPPPPEAFELIGHNSRNQTMSDSTVTADQQLRLFIERIERLEEEKKGVADDIRDTYAEAKAQGYDVKIMRQVVKLRKMEPHDRAEMEAVLETYKIALGMLAGTPLGDYALSKAA</sequence>
<gene>
    <name evidence="4" type="ORF">C7451_106124</name>
</gene>
<dbReference type="AlphaFoldDB" id="A0A2V3V387"/>
<dbReference type="InterPro" id="IPR018753">
    <property type="entry name" value="GapR-like"/>
</dbReference>
<evidence type="ECO:0000256" key="2">
    <source>
        <dbReference type="SAM" id="Coils"/>
    </source>
</evidence>
<dbReference type="EMBL" id="QJJM01000006">
    <property type="protein sequence ID" value="PXW75960.1"/>
    <property type="molecule type" value="Genomic_DNA"/>
</dbReference>
<organism evidence="4 5">
    <name type="scientific">Blastomonas natatoria</name>
    <dbReference type="NCBI Taxonomy" id="34015"/>
    <lineage>
        <taxon>Bacteria</taxon>
        <taxon>Pseudomonadati</taxon>
        <taxon>Pseudomonadota</taxon>
        <taxon>Alphaproteobacteria</taxon>
        <taxon>Sphingomonadales</taxon>
        <taxon>Sphingomonadaceae</taxon>
        <taxon>Blastomonas</taxon>
    </lineage>
</organism>
<dbReference type="GO" id="GO:0003677">
    <property type="term" value="F:DNA binding"/>
    <property type="evidence" value="ECO:0007669"/>
    <property type="project" value="InterPro"/>
</dbReference>
<feature type="coiled-coil region" evidence="2">
    <location>
        <begin position="68"/>
        <end position="102"/>
    </location>
</feature>
<accession>A0A2V3V387</accession>
<dbReference type="InterPro" id="IPR046367">
    <property type="entry name" value="GapR-like_DNA-bd"/>
</dbReference>
<reference evidence="4 5" key="1">
    <citation type="submission" date="2018-05" db="EMBL/GenBank/DDBJ databases">
        <title>Genomic Encyclopedia of Type Strains, Phase IV (KMG-IV): sequencing the most valuable type-strain genomes for metagenomic binning, comparative biology and taxonomic classification.</title>
        <authorList>
            <person name="Goeker M."/>
        </authorList>
    </citation>
    <scope>NUCLEOTIDE SEQUENCE [LARGE SCALE GENOMIC DNA]</scope>
    <source>
        <strain evidence="4 5">DSM 3183</strain>
    </source>
</reference>
<evidence type="ECO:0000256" key="1">
    <source>
        <dbReference type="HAMAP-Rule" id="MF_00797"/>
    </source>
</evidence>
<evidence type="ECO:0000313" key="5">
    <source>
        <dbReference type="Proteomes" id="UP000248014"/>
    </source>
</evidence>
<dbReference type="Proteomes" id="UP000248014">
    <property type="component" value="Unassembled WGS sequence"/>
</dbReference>
<dbReference type="Pfam" id="PF10073">
    <property type="entry name" value="GapR_DNA-bd"/>
    <property type="match status" value="1"/>
</dbReference>